<feature type="domain" description="Cobalamin adenosyltransferase-like" evidence="16">
    <location>
        <begin position="7"/>
        <end position="174"/>
    </location>
</feature>
<keyword evidence="7 15" id="KW-0808">Transferase</keyword>
<dbReference type="Pfam" id="PF01923">
    <property type="entry name" value="Cob_adeno_trans"/>
    <property type="match status" value="1"/>
</dbReference>
<evidence type="ECO:0000256" key="3">
    <source>
        <dbReference type="ARBA" id="ARBA00007487"/>
    </source>
</evidence>
<keyword evidence="18" id="KW-1185">Reference proteome</keyword>
<dbReference type="GO" id="GO:0008817">
    <property type="term" value="F:corrinoid adenosyltransferase activity"/>
    <property type="evidence" value="ECO:0007669"/>
    <property type="project" value="UniProtKB-UniRule"/>
</dbReference>
<evidence type="ECO:0000256" key="2">
    <source>
        <dbReference type="ARBA" id="ARBA00005121"/>
    </source>
</evidence>
<evidence type="ECO:0000256" key="1">
    <source>
        <dbReference type="ARBA" id="ARBA00004496"/>
    </source>
</evidence>
<evidence type="ECO:0000256" key="8">
    <source>
        <dbReference type="ARBA" id="ARBA00022741"/>
    </source>
</evidence>
<evidence type="ECO:0000256" key="13">
    <source>
        <dbReference type="ARBA" id="ARBA00048555"/>
    </source>
</evidence>
<evidence type="ECO:0000256" key="15">
    <source>
        <dbReference type="RuleBase" id="RU366026"/>
    </source>
</evidence>
<evidence type="ECO:0000256" key="12">
    <source>
        <dbReference type="ARBA" id="ARBA00033354"/>
    </source>
</evidence>
<keyword evidence="8 15" id="KW-0547">Nucleotide-binding</keyword>
<comment type="pathway">
    <text evidence="2 15">Cofactor biosynthesis; adenosylcobalamin biosynthesis; adenosylcobalamin from cob(II)yrinate a,c-diamide: step 2/7.</text>
</comment>
<dbReference type="UniPathway" id="UPA00148">
    <property type="reaction ID" value="UER00233"/>
</dbReference>
<dbReference type="AlphaFoldDB" id="A0A7W6D1C1"/>
<evidence type="ECO:0000313" key="17">
    <source>
        <dbReference type="EMBL" id="MBB3972851.1"/>
    </source>
</evidence>
<keyword evidence="15" id="KW-0169">Cobalamin biosynthesis</keyword>
<evidence type="ECO:0000256" key="6">
    <source>
        <dbReference type="ARBA" id="ARBA00022490"/>
    </source>
</evidence>
<dbReference type="FunFam" id="1.20.1200.10:FF:000003">
    <property type="entry name" value="ATP:cob(I)alamin adenosyltransferase"/>
    <property type="match status" value="1"/>
</dbReference>
<gene>
    <name evidence="17" type="ORF">GGR24_001508</name>
</gene>
<keyword evidence="6" id="KW-0963">Cytoplasm</keyword>
<comment type="catalytic activity">
    <reaction evidence="13 15">
        <text>2 cob(II)yrinate a,c diamide + reduced [electron-transfer flavoprotein] + 2 ATP = 2 adenosylcob(III)yrinate a,c-diamide + 2 triphosphate + oxidized [electron-transfer flavoprotein] + 3 H(+)</text>
        <dbReference type="Rhea" id="RHEA:11528"/>
        <dbReference type="Rhea" id="RHEA-COMP:10685"/>
        <dbReference type="Rhea" id="RHEA-COMP:10686"/>
        <dbReference type="ChEBI" id="CHEBI:15378"/>
        <dbReference type="ChEBI" id="CHEBI:18036"/>
        <dbReference type="ChEBI" id="CHEBI:30616"/>
        <dbReference type="ChEBI" id="CHEBI:57692"/>
        <dbReference type="ChEBI" id="CHEBI:58307"/>
        <dbReference type="ChEBI" id="CHEBI:58503"/>
        <dbReference type="ChEBI" id="CHEBI:58537"/>
        <dbReference type="EC" id="2.5.1.17"/>
    </reaction>
</comment>
<comment type="similarity">
    <text evidence="3 15">Belongs to the Cob(I)alamin adenosyltransferase family.</text>
</comment>
<evidence type="ECO:0000259" key="16">
    <source>
        <dbReference type="Pfam" id="PF01923"/>
    </source>
</evidence>
<comment type="subcellular location">
    <subcellularLocation>
        <location evidence="1">Cytoplasm</location>
    </subcellularLocation>
</comment>
<dbReference type="Gene3D" id="1.20.1200.10">
    <property type="entry name" value="Cobalamin adenosyltransferase-like"/>
    <property type="match status" value="1"/>
</dbReference>
<reference evidence="17 18" key="1">
    <citation type="submission" date="2020-08" db="EMBL/GenBank/DDBJ databases">
        <title>Genomic Encyclopedia of Type Strains, Phase IV (KMG-IV): sequencing the most valuable type-strain genomes for metagenomic binning, comparative biology and taxonomic classification.</title>
        <authorList>
            <person name="Goeker M."/>
        </authorList>
    </citation>
    <scope>NUCLEOTIDE SEQUENCE [LARGE SCALE GENOMIC DNA]</scope>
    <source>
        <strain evidence="17 18">DSM 25481</strain>
    </source>
</reference>
<sequence length="189" mass="20446">MVKLNKIYTRTGDDGTTGLAAGPRRPKHDLRVESFGAIDETNATLGLARLHAAAEPEIEAALARIQNELFDLGADLATPDDGKDLGYEPLRIVDSQVVRLEQEIDALNARLEPLRSFVLPAGTPLAAHLHMARTVARRAERLMTALAAREAVSSAALRYVNRLSDYLFVAARVANLGAGDVLWAPGKTR</sequence>
<evidence type="ECO:0000256" key="11">
    <source>
        <dbReference type="ARBA" id="ARBA00033334"/>
    </source>
</evidence>
<dbReference type="PANTHER" id="PTHR12213">
    <property type="entry name" value="CORRINOID ADENOSYLTRANSFERASE"/>
    <property type="match status" value="1"/>
</dbReference>
<accession>A0A7W6D1C1</accession>
<dbReference type="InterPro" id="IPR029499">
    <property type="entry name" value="PduO-typ"/>
</dbReference>
<organism evidence="17 18">
    <name type="scientific">Hansschlegelia beijingensis</name>
    <dbReference type="NCBI Taxonomy" id="1133344"/>
    <lineage>
        <taxon>Bacteria</taxon>
        <taxon>Pseudomonadati</taxon>
        <taxon>Pseudomonadota</taxon>
        <taxon>Alphaproteobacteria</taxon>
        <taxon>Hyphomicrobiales</taxon>
        <taxon>Methylopilaceae</taxon>
        <taxon>Hansschlegelia</taxon>
    </lineage>
</organism>
<proteinExistence type="inferred from homology"/>
<dbReference type="GO" id="GO:0009236">
    <property type="term" value="P:cobalamin biosynthetic process"/>
    <property type="evidence" value="ECO:0007669"/>
    <property type="project" value="UniProtKB-UniRule"/>
</dbReference>
<keyword evidence="9 15" id="KW-0067">ATP-binding</keyword>
<dbReference type="RefSeq" id="WP_183394728.1">
    <property type="nucleotide sequence ID" value="NZ_JACIDR010000002.1"/>
</dbReference>
<dbReference type="EMBL" id="JACIDR010000002">
    <property type="protein sequence ID" value="MBB3972851.1"/>
    <property type="molecule type" value="Genomic_DNA"/>
</dbReference>
<name>A0A7W6D1C1_9HYPH</name>
<dbReference type="EC" id="2.5.1.17" evidence="4 15"/>
<dbReference type="SUPFAM" id="SSF89028">
    <property type="entry name" value="Cobalamin adenosyltransferase-like"/>
    <property type="match status" value="1"/>
</dbReference>
<evidence type="ECO:0000256" key="7">
    <source>
        <dbReference type="ARBA" id="ARBA00022679"/>
    </source>
</evidence>
<evidence type="ECO:0000256" key="10">
    <source>
        <dbReference type="ARBA" id="ARBA00031529"/>
    </source>
</evidence>
<comment type="catalytic activity">
    <reaction evidence="14 15">
        <text>2 cob(II)alamin + reduced [electron-transfer flavoprotein] + 2 ATP = 2 adenosylcob(III)alamin + 2 triphosphate + oxidized [electron-transfer flavoprotein] + 3 H(+)</text>
        <dbReference type="Rhea" id="RHEA:28671"/>
        <dbReference type="Rhea" id="RHEA-COMP:10685"/>
        <dbReference type="Rhea" id="RHEA-COMP:10686"/>
        <dbReference type="ChEBI" id="CHEBI:15378"/>
        <dbReference type="ChEBI" id="CHEBI:16304"/>
        <dbReference type="ChEBI" id="CHEBI:18036"/>
        <dbReference type="ChEBI" id="CHEBI:18408"/>
        <dbReference type="ChEBI" id="CHEBI:30616"/>
        <dbReference type="ChEBI" id="CHEBI:57692"/>
        <dbReference type="ChEBI" id="CHEBI:58307"/>
        <dbReference type="EC" id="2.5.1.17"/>
    </reaction>
</comment>
<dbReference type="InterPro" id="IPR016030">
    <property type="entry name" value="CblAdoTrfase-like"/>
</dbReference>
<evidence type="ECO:0000256" key="5">
    <source>
        <dbReference type="ARBA" id="ARBA00020963"/>
    </source>
</evidence>
<dbReference type="GO" id="GO:0005524">
    <property type="term" value="F:ATP binding"/>
    <property type="evidence" value="ECO:0007669"/>
    <property type="project" value="UniProtKB-UniRule"/>
</dbReference>
<protein>
    <recommendedName>
        <fullName evidence="5 15">Corrinoid adenosyltransferase</fullName>
        <ecNumber evidence="4 15">2.5.1.17</ecNumber>
    </recommendedName>
    <alternativeName>
        <fullName evidence="10 15">Cob(II)alamin adenosyltransferase</fullName>
    </alternativeName>
    <alternativeName>
        <fullName evidence="12 15">Cob(II)yrinic acid a,c-diamide adenosyltransferase</fullName>
    </alternativeName>
    <alternativeName>
        <fullName evidence="11 15">Cobinamide/cobalamin adenosyltransferase</fullName>
    </alternativeName>
</protein>
<dbReference type="Proteomes" id="UP000528964">
    <property type="component" value="Unassembled WGS sequence"/>
</dbReference>
<evidence type="ECO:0000313" key="18">
    <source>
        <dbReference type="Proteomes" id="UP000528964"/>
    </source>
</evidence>
<dbReference type="GO" id="GO:0005737">
    <property type="term" value="C:cytoplasm"/>
    <property type="evidence" value="ECO:0007669"/>
    <property type="project" value="UniProtKB-SubCell"/>
</dbReference>
<dbReference type="PANTHER" id="PTHR12213:SF0">
    <property type="entry name" value="CORRINOID ADENOSYLTRANSFERASE MMAB"/>
    <property type="match status" value="1"/>
</dbReference>
<evidence type="ECO:0000256" key="14">
    <source>
        <dbReference type="ARBA" id="ARBA00048692"/>
    </source>
</evidence>
<comment type="caution">
    <text evidence="17">The sequence shown here is derived from an EMBL/GenBank/DDBJ whole genome shotgun (WGS) entry which is preliminary data.</text>
</comment>
<dbReference type="NCBIfam" id="TIGR00636">
    <property type="entry name" value="PduO_Nterm"/>
    <property type="match status" value="1"/>
</dbReference>
<dbReference type="InterPro" id="IPR036451">
    <property type="entry name" value="CblAdoTrfase-like_sf"/>
</dbReference>
<evidence type="ECO:0000256" key="4">
    <source>
        <dbReference type="ARBA" id="ARBA00012454"/>
    </source>
</evidence>
<evidence type="ECO:0000256" key="9">
    <source>
        <dbReference type="ARBA" id="ARBA00022840"/>
    </source>
</evidence>